<protein>
    <submittedName>
        <fullName evidence="2">Uncharacterized protein</fullName>
    </submittedName>
</protein>
<comment type="caution">
    <text evidence="2">The sequence shown here is derived from an EMBL/GenBank/DDBJ whole genome shotgun (WGS) entry which is preliminary data.</text>
</comment>
<evidence type="ECO:0000313" key="2">
    <source>
        <dbReference type="EMBL" id="RRT72085.1"/>
    </source>
</evidence>
<sequence>MEEEPKNGCAHPRLLKDGLRHSQKHEDPQSWTCQAVKRRRQLRHGSRSKQEEETKCEAASPGGGHGRTSPLHPGSPEERELIWPDTYNALPYLA</sequence>
<feature type="compositionally biased region" description="Basic and acidic residues" evidence="1">
    <location>
        <begin position="14"/>
        <end position="28"/>
    </location>
</feature>
<evidence type="ECO:0000313" key="3">
    <source>
        <dbReference type="Proteomes" id="UP000287651"/>
    </source>
</evidence>
<feature type="region of interest" description="Disordered" evidence="1">
    <location>
        <begin position="1"/>
        <end position="82"/>
    </location>
</feature>
<name>A0A427A767_ENSVE</name>
<evidence type="ECO:0000256" key="1">
    <source>
        <dbReference type="SAM" id="MobiDB-lite"/>
    </source>
</evidence>
<proteinExistence type="predicted"/>
<organism evidence="2 3">
    <name type="scientific">Ensete ventricosum</name>
    <name type="common">Abyssinian banana</name>
    <name type="synonym">Musa ensete</name>
    <dbReference type="NCBI Taxonomy" id="4639"/>
    <lineage>
        <taxon>Eukaryota</taxon>
        <taxon>Viridiplantae</taxon>
        <taxon>Streptophyta</taxon>
        <taxon>Embryophyta</taxon>
        <taxon>Tracheophyta</taxon>
        <taxon>Spermatophyta</taxon>
        <taxon>Magnoliopsida</taxon>
        <taxon>Liliopsida</taxon>
        <taxon>Zingiberales</taxon>
        <taxon>Musaceae</taxon>
        <taxon>Ensete</taxon>
    </lineage>
</organism>
<feature type="compositionally biased region" description="Basic residues" evidence="1">
    <location>
        <begin position="36"/>
        <end position="47"/>
    </location>
</feature>
<dbReference type="Proteomes" id="UP000287651">
    <property type="component" value="Unassembled WGS sequence"/>
</dbReference>
<dbReference type="AlphaFoldDB" id="A0A427A767"/>
<reference evidence="2 3" key="1">
    <citation type="journal article" date="2014" name="Agronomy (Basel)">
        <title>A Draft Genome Sequence for Ensete ventricosum, the Drought-Tolerant Tree Against Hunger.</title>
        <authorList>
            <person name="Harrison J."/>
            <person name="Moore K.A."/>
            <person name="Paszkiewicz K."/>
            <person name="Jones T."/>
            <person name="Grant M."/>
            <person name="Ambacheew D."/>
            <person name="Muzemil S."/>
            <person name="Studholme D.J."/>
        </authorList>
    </citation>
    <scope>NUCLEOTIDE SEQUENCE [LARGE SCALE GENOMIC DNA]</scope>
</reference>
<accession>A0A427A767</accession>
<dbReference type="EMBL" id="AMZH03003516">
    <property type="protein sequence ID" value="RRT72085.1"/>
    <property type="molecule type" value="Genomic_DNA"/>
</dbReference>
<gene>
    <name evidence="2" type="ORF">B296_00027366</name>
</gene>